<dbReference type="Proteomes" id="UP000679352">
    <property type="component" value="Chromosome"/>
</dbReference>
<sequence>MAVVLFKTAHCEGVLSFEVTHNRAACAKQSTSKHGPHAEIAWLKSAILTKSSGLSALNAEFVAFDMSNAVLSAPA</sequence>
<dbReference type="AlphaFoldDB" id="A0A975P8L6"/>
<accession>A0A975P8L6</accession>
<protein>
    <submittedName>
        <fullName evidence="1">Uncharacterized protein</fullName>
    </submittedName>
</protein>
<name>A0A975P8L6_9RHOB</name>
<keyword evidence="2" id="KW-1185">Reference proteome</keyword>
<gene>
    <name evidence="1" type="ORF">KM031_05855</name>
</gene>
<evidence type="ECO:0000313" key="1">
    <source>
        <dbReference type="EMBL" id="QWK91407.1"/>
    </source>
</evidence>
<dbReference type="KEGG" id="gfu:KM031_05855"/>
<reference evidence="1" key="1">
    <citation type="submission" date="2021-06" db="EMBL/GenBank/DDBJ databases">
        <title>Direct submission.</title>
        <authorList>
            <person name="Lee C.-S."/>
            <person name="Jin L."/>
        </authorList>
    </citation>
    <scope>NUCLEOTIDE SEQUENCE</scope>
    <source>
        <strain evidence="1">Con5</strain>
    </source>
</reference>
<proteinExistence type="predicted"/>
<dbReference type="EMBL" id="CP076361">
    <property type="protein sequence ID" value="QWK91407.1"/>
    <property type="molecule type" value="Genomic_DNA"/>
</dbReference>
<dbReference type="RefSeq" id="WP_215503598.1">
    <property type="nucleotide sequence ID" value="NZ_CP076361.1"/>
</dbReference>
<organism evidence="1 2">
    <name type="scientific">Gemmobacter fulvus</name>
    <dbReference type="NCBI Taxonomy" id="2840474"/>
    <lineage>
        <taxon>Bacteria</taxon>
        <taxon>Pseudomonadati</taxon>
        <taxon>Pseudomonadota</taxon>
        <taxon>Alphaproteobacteria</taxon>
        <taxon>Rhodobacterales</taxon>
        <taxon>Paracoccaceae</taxon>
        <taxon>Gemmobacter</taxon>
    </lineage>
</organism>
<evidence type="ECO:0000313" key="2">
    <source>
        <dbReference type="Proteomes" id="UP000679352"/>
    </source>
</evidence>